<evidence type="ECO:0000256" key="1">
    <source>
        <dbReference type="ARBA" id="ARBA00004571"/>
    </source>
</evidence>
<dbReference type="GO" id="GO:0009279">
    <property type="term" value="C:cell outer membrane"/>
    <property type="evidence" value="ECO:0007669"/>
    <property type="project" value="UniProtKB-SubCell"/>
</dbReference>
<dbReference type="InterPro" id="IPR012910">
    <property type="entry name" value="Plug_dom"/>
</dbReference>
<keyword evidence="5" id="KW-0472">Membrane</keyword>
<evidence type="ECO:0000256" key="3">
    <source>
        <dbReference type="ARBA" id="ARBA00022452"/>
    </source>
</evidence>
<proteinExistence type="predicted"/>
<keyword evidence="7" id="KW-0732">Signal</keyword>
<dbReference type="Gene3D" id="2.40.170.20">
    <property type="entry name" value="TonB-dependent receptor, beta-barrel domain"/>
    <property type="match status" value="1"/>
</dbReference>
<name>A4AC80_9GAMM</name>
<dbReference type="PANTHER" id="PTHR30069:SF46">
    <property type="entry name" value="OAR PROTEIN"/>
    <property type="match status" value="1"/>
</dbReference>
<protein>
    <submittedName>
        <fullName evidence="10">Outer membrane receptor protein, mostly Fe transport</fullName>
    </submittedName>
</protein>
<comment type="subcellular location">
    <subcellularLocation>
        <location evidence="1">Cell outer membrane</location>
        <topology evidence="1">Multi-pass membrane protein</topology>
    </subcellularLocation>
</comment>
<gene>
    <name evidence="10" type="ORF">KT71_13015</name>
</gene>
<dbReference type="Pfam" id="PF13620">
    <property type="entry name" value="CarboxypepD_reg"/>
    <property type="match status" value="1"/>
</dbReference>
<dbReference type="Gene3D" id="2.170.130.10">
    <property type="entry name" value="TonB-dependent receptor, plug domain"/>
    <property type="match status" value="1"/>
</dbReference>
<dbReference type="EMBL" id="AAOA02000001">
    <property type="protein sequence ID" value="EAQ96308.2"/>
    <property type="molecule type" value="Genomic_DNA"/>
</dbReference>
<evidence type="ECO:0000256" key="5">
    <source>
        <dbReference type="ARBA" id="ARBA00023136"/>
    </source>
</evidence>
<feature type="chain" id="PRO_5002665692" evidence="7">
    <location>
        <begin position="36"/>
        <end position="1005"/>
    </location>
</feature>
<organism evidence="10 11">
    <name type="scientific">Congregibacter litoralis KT71</name>
    <dbReference type="NCBI Taxonomy" id="314285"/>
    <lineage>
        <taxon>Bacteria</taxon>
        <taxon>Pseudomonadati</taxon>
        <taxon>Pseudomonadota</taxon>
        <taxon>Gammaproteobacteria</taxon>
        <taxon>Cellvibrionales</taxon>
        <taxon>Halieaceae</taxon>
        <taxon>Congregibacter</taxon>
    </lineage>
</organism>
<evidence type="ECO:0000256" key="4">
    <source>
        <dbReference type="ARBA" id="ARBA00022692"/>
    </source>
</evidence>
<dbReference type="PANTHER" id="PTHR30069">
    <property type="entry name" value="TONB-DEPENDENT OUTER MEMBRANE RECEPTOR"/>
    <property type="match status" value="1"/>
</dbReference>
<dbReference type="HOGENOM" id="CLU_006298_1_0_6"/>
<dbReference type="Gene3D" id="2.60.40.1120">
    <property type="entry name" value="Carboxypeptidase-like, regulatory domain"/>
    <property type="match status" value="1"/>
</dbReference>
<dbReference type="GO" id="GO:0015344">
    <property type="term" value="F:siderophore uptake transmembrane transporter activity"/>
    <property type="evidence" value="ECO:0007669"/>
    <property type="project" value="TreeGrafter"/>
</dbReference>
<evidence type="ECO:0000259" key="8">
    <source>
        <dbReference type="Pfam" id="PF07715"/>
    </source>
</evidence>
<keyword evidence="3" id="KW-1134">Transmembrane beta strand</keyword>
<dbReference type="InterPro" id="IPR039426">
    <property type="entry name" value="TonB-dep_rcpt-like"/>
</dbReference>
<dbReference type="eggNOG" id="COG4771">
    <property type="taxonomic scope" value="Bacteria"/>
</dbReference>
<feature type="signal peptide" evidence="7">
    <location>
        <begin position="1"/>
        <end position="35"/>
    </location>
</feature>
<evidence type="ECO:0000256" key="7">
    <source>
        <dbReference type="SAM" id="SignalP"/>
    </source>
</evidence>
<feature type="domain" description="TonB-dependent transporter Oar-like beta-barrel" evidence="9">
    <location>
        <begin position="252"/>
        <end position="869"/>
    </location>
</feature>
<feature type="domain" description="TonB-dependent receptor plug" evidence="8">
    <location>
        <begin position="143"/>
        <end position="244"/>
    </location>
</feature>
<dbReference type="InterPro" id="IPR036942">
    <property type="entry name" value="Beta-barrel_TonB_sf"/>
</dbReference>
<dbReference type="InterPro" id="IPR057601">
    <property type="entry name" value="Oar-like_b-barrel"/>
</dbReference>
<dbReference type="GO" id="GO:0044718">
    <property type="term" value="P:siderophore transmembrane transport"/>
    <property type="evidence" value="ECO:0007669"/>
    <property type="project" value="TreeGrafter"/>
</dbReference>
<keyword evidence="4" id="KW-0812">Transmembrane</keyword>
<dbReference type="Pfam" id="PF25183">
    <property type="entry name" value="OMP_b-brl_4"/>
    <property type="match status" value="1"/>
</dbReference>
<evidence type="ECO:0000313" key="10">
    <source>
        <dbReference type="EMBL" id="EAQ96308.2"/>
    </source>
</evidence>
<reference evidence="10 11" key="1">
    <citation type="journal article" date="2007" name="Proc. Natl. Acad. Sci. U.S.A.">
        <title>Characterization of a marine gammaproteobacterium capable of aerobic anoxygenic photosynthesis.</title>
        <authorList>
            <person name="Fuchs B.M."/>
            <person name="Spring S."/>
            <person name="Teeling H."/>
            <person name="Quast C."/>
            <person name="Wulf J."/>
            <person name="Schattenhofer M."/>
            <person name="Yan S."/>
            <person name="Ferriera S."/>
            <person name="Johnson J."/>
            <person name="Glockner F.O."/>
            <person name="Amann R."/>
        </authorList>
    </citation>
    <scope>NUCLEOTIDE SEQUENCE [LARGE SCALE GENOMIC DNA]</scope>
    <source>
        <strain evidence="10">KT71</strain>
    </source>
</reference>
<dbReference type="Proteomes" id="UP000019205">
    <property type="component" value="Chromosome"/>
</dbReference>
<evidence type="ECO:0000256" key="2">
    <source>
        <dbReference type="ARBA" id="ARBA00022448"/>
    </source>
</evidence>
<sequence length="1005" mass="110529">MKKTMSQMFARKALVRAIASASVIGGVALSMPSYAQETSAAVRGVVTGANGQPIAGAEVEIKSLSTGVTKSTTTDSTGSYFVRQLPAGVDYSVVVRAPGEGTASTARLPLTVGESVEMDYRLSNTLEEVVVLGRSVAVAETAIGPTAVFSASDLQDSPAINRNINDVIGQDPRVYINQSNSADAIQCNGANPRFNSLTLDGIRLNDGFGLNSNGYPTQRMPFPFDAVSSVAVEMAPMSVVYGGFSACNINAVTKSGGNELFGSVFMDYTSDSLQGDSLEGEDVQVPDYDETRYGVEVGGAIIKDKLFFYGAYEKYEGVDFNNRGALGSGAINEVQVTQAELDEIRQIANDVYQYSPGSDSPGVNDFEDEKYIAKLDWYATDTQRVALTYMYNDSFNVTESDGDLNEFEFADHFYNRGAELESIIASVYSDWTPNFSTELRVARTDVDFLQAPRAGNEFGEIRVELENVDVYLGGDDSRHANELNYTIDQLVFRGRYQLGAHTITGGIEREEYDIFNLFYQHVDTEIRFDGIDNFRNGLADRVYYGNAISNNQDDIAESFSYAINYLYLQDEWQVNDKLRMTFGLRYDRYETDDAPNLNQDFADSYGFGNDQTLDGRDLIQPRFGATYDFSDDLVLRAGVGLFSGGNPNVWLSNTYSNTSTTAVQARIDGVDLFSQNYVNCEDGVPSGPGYCVPQNIADIVGSGDGSNFEIIYLDPDFDIPSEWKYTAGLTWYAPMDWVVTADLQISRGEDTAIYKRADLERVGTNDLGYPVYESVREAAFVLTNSSNGNESESLSFSGFKSWDNGFDLRVGYAYTQAEDVNPMGSSVAFSNYIFRAFEDPQAETLGTSDWQVEHRFTTVLNYTADFFGGYETRISLFGQYNSGLPYSLTLDGADGTIGAYGFQPFLDFEPNVLPIGGTRNGETGSSFSKVDMRITQELPGFSPEHRGSLFVVVDNLTNLINDEWGIFFEPNRPGVTQADLDNGAEEQRVGGTSLWSMRVGVNYSF</sequence>
<reference evidence="10 11" key="2">
    <citation type="journal article" date="2009" name="PLoS ONE">
        <title>The photosynthetic apparatus and its regulation in the aerobic gammaproteobacterium Congregibacter litoralis gen. nov., sp. nov.</title>
        <authorList>
            <person name="Spring S."/>
            <person name="Lunsdorf H."/>
            <person name="Fuchs B.M."/>
            <person name="Tindall B.J."/>
        </authorList>
    </citation>
    <scope>NUCLEOTIDE SEQUENCE [LARGE SCALE GENOMIC DNA]</scope>
    <source>
        <strain evidence="10">KT71</strain>
    </source>
</reference>
<keyword evidence="6" id="KW-0998">Cell outer membrane</keyword>
<dbReference type="SUPFAM" id="SSF56935">
    <property type="entry name" value="Porins"/>
    <property type="match status" value="1"/>
</dbReference>
<evidence type="ECO:0000313" key="11">
    <source>
        <dbReference type="Proteomes" id="UP000019205"/>
    </source>
</evidence>
<comment type="caution">
    <text evidence="10">The sequence shown here is derived from an EMBL/GenBank/DDBJ whole genome shotgun (WGS) entry which is preliminary data.</text>
</comment>
<keyword evidence="11" id="KW-1185">Reference proteome</keyword>
<keyword evidence="2" id="KW-0813">Transport</keyword>
<dbReference type="STRING" id="314285.KT71_13015"/>
<dbReference type="InterPro" id="IPR037066">
    <property type="entry name" value="Plug_dom_sf"/>
</dbReference>
<dbReference type="Pfam" id="PF07715">
    <property type="entry name" value="Plug"/>
    <property type="match status" value="1"/>
</dbReference>
<dbReference type="SUPFAM" id="SSF49464">
    <property type="entry name" value="Carboxypeptidase regulatory domain-like"/>
    <property type="match status" value="1"/>
</dbReference>
<evidence type="ECO:0000256" key="6">
    <source>
        <dbReference type="ARBA" id="ARBA00023237"/>
    </source>
</evidence>
<dbReference type="InterPro" id="IPR008969">
    <property type="entry name" value="CarboxyPept-like_regulatory"/>
</dbReference>
<keyword evidence="10" id="KW-0675">Receptor</keyword>
<dbReference type="AlphaFoldDB" id="A4AC80"/>
<accession>A4AC80</accession>
<evidence type="ECO:0000259" key="9">
    <source>
        <dbReference type="Pfam" id="PF25183"/>
    </source>
</evidence>